<proteinExistence type="predicted"/>
<protein>
    <submittedName>
        <fullName evidence="3">Uncharacterized protein</fullName>
    </submittedName>
</protein>
<feature type="transmembrane region" description="Helical" evidence="2">
    <location>
        <begin position="71"/>
        <end position="89"/>
    </location>
</feature>
<feature type="compositionally biased region" description="Polar residues" evidence="1">
    <location>
        <begin position="16"/>
        <end position="25"/>
    </location>
</feature>
<keyword evidence="2" id="KW-1133">Transmembrane helix</keyword>
<feature type="region of interest" description="Disordered" evidence="1">
    <location>
        <begin position="1"/>
        <end position="25"/>
    </location>
</feature>
<evidence type="ECO:0000256" key="1">
    <source>
        <dbReference type="SAM" id="MobiDB-lite"/>
    </source>
</evidence>
<name>A0A6C0JPA3_9ZZZZ</name>
<dbReference type="EMBL" id="MN740658">
    <property type="protein sequence ID" value="QHU06636.1"/>
    <property type="molecule type" value="Genomic_DNA"/>
</dbReference>
<feature type="transmembrane region" description="Helical" evidence="2">
    <location>
        <begin position="109"/>
        <end position="133"/>
    </location>
</feature>
<keyword evidence="2" id="KW-0812">Transmembrane</keyword>
<accession>A0A6C0JPA3</accession>
<sequence length="134" mass="14126">MADGATDLSDLLGSGPVQNPQLPQSTTFSPIVTGGVDPFISPMNTSPQKPAMQMTNHTHTFNTIRYAVKNLMVYFGFFAAAMIISLSTPRSLILQYIPNTYTSGGVPSYMGAAVLAGVAVAIAYVVGTLFGSLF</sequence>
<reference evidence="3" key="1">
    <citation type="journal article" date="2020" name="Nature">
        <title>Giant virus diversity and host interactions through global metagenomics.</title>
        <authorList>
            <person name="Schulz F."/>
            <person name="Roux S."/>
            <person name="Paez-Espino D."/>
            <person name="Jungbluth S."/>
            <person name="Walsh D.A."/>
            <person name="Denef V.J."/>
            <person name="McMahon K.D."/>
            <person name="Konstantinidis K.T."/>
            <person name="Eloe-Fadrosh E.A."/>
            <person name="Kyrpides N.C."/>
            <person name="Woyke T."/>
        </authorList>
    </citation>
    <scope>NUCLEOTIDE SEQUENCE</scope>
    <source>
        <strain evidence="3">GVMAG-S-1035315-10</strain>
    </source>
</reference>
<dbReference type="AlphaFoldDB" id="A0A6C0JPA3"/>
<keyword evidence="2" id="KW-0472">Membrane</keyword>
<organism evidence="3">
    <name type="scientific">viral metagenome</name>
    <dbReference type="NCBI Taxonomy" id="1070528"/>
    <lineage>
        <taxon>unclassified sequences</taxon>
        <taxon>metagenomes</taxon>
        <taxon>organismal metagenomes</taxon>
    </lineage>
</organism>
<evidence type="ECO:0000256" key="2">
    <source>
        <dbReference type="SAM" id="Phobius"/>
    </source>
</evidence>
<evidence type="ECO:0000313" key="3">
    <source>
        <dbReference type="EMBL" id="QHU06636.1"/>
    </source>
</evidence>